<accession>A0AAW0IQ23</accession>
<evidence type="ECO:0000313" key="2">
    <source>
        <dbReference type="EMBL" id="KAK7816281.1"/>
    </source>
</evidence>
<dbReference type="CDD" id="cd06222">
    <property type="entry name" value="RNase_H_like"/>
    <property type="match status" value="1"/>
</dbReference>
<dbReference type="Gene3D" id="3.30.420.10">
    <property type="entry name" value="Ribonuclease H-like superfamily/Ribonuclease H"/>
    <property type="match status" value="1"/>
</dbReference>
<sequence length="209" mass="24149">MSLSIRPNNYLIDLERELRSELLDVTKLEEEFWAMKAHILWLVEGDRSTSFFHTSALVRKRRNHILYMQDSMGNWLDGDREIADFIRKELWTLRDGIRLCILLKLAAVEIELDAKVAIELLTKDGDNPYSNNIIVVDCKEGLRKIPQFRIMHCYREANKCADTLARRGALLAQDFSIFMFPPDDVALLLSLDSVGTLYDRFVPSSLEAL</sequence>
<dbReference type="SUPFAM" id="SSF53098">
    <property type="entry name" value="Ribonuclease H-like"/>
    <property type="match status" value="1"/>
</dbReference>
<dbReference type="GO" id="GO:0004523">
    <property type="term" value="F:RNA-DNA hybrid ribonuclease activity"/>
    <property type="evidence" value="ECO:0007669"/>
    <property type="project" value="InterPro"/>
</dbReference>
<dbReference type="InterPro" id="IPR012337">
    <property type="entry name" value="RNaseH-like_sf"/>
</dbReference>
<dbReference type="Proteomes" id="UP000237347">
    <property type="component" value="Unassembled WGS sequence"/>
</dbReference>
<dbReference type="Pfam" id="PF13456">
    <property type="entry name" value="RVT_3"/>
    <property type="match status" value="1"/>
</dbReference>
<reference evidence="2 3" key="1">
    <citation type="journal article" date="2018" name="Sci. Data">
        <title>The draft genome sequence of cork oak.</title>
        <authorList>
            <person name="Ramos A.M."/>
            <person name="Usie A."/>
            <person name="Barbosa P."/>
            <person name="Barros P.M."/>
            <person name="Capote T."/>
            <person name="Chaves I."/>
            <person name="Simoes F."/>
            <person name="Abreu I."/>
            <person name="Carrasquinho I."/>
            <person name="Faro C."/>
            <person name="Guimaraes J.B."/>
            <person name="Mendonca D."/>
            <person name="Nobrega F."/>
            <person name="Rodrigues L."/>
            <person name="Saibo N.J.M."/>
            <person name="Varela M.C."/>
            <person name="Egas C."/>
            <person name="Matos J."/>
            <person name="Miguel C.M."/>
            <person name="Oliveira M.M."/>
            <person name="Ricardo C.P."/>
            <person name="Goncalves S."/>
        </authorList>
    </citation>
    <scope>NUCLEOTIDE SEQUENCE [LARGE SCALE GENOMIC DNA]</scope>
    <source>
        <strain evidence="3">cv. HL8</strain>
    </source>
</reference>
<feature type="domain" description="RNase H type-1" evidence="1">
    <location>
        <begin position="89"/>
        <end position="167"/>
    </location>
</feature>
<comment type="caution">
    <text evidence="2">The sequence shown here is derived from an EMBL/GenBank/DDBJ whole genome shotgun (WGS) entry which is preliminary data.</text>
</comment>
<dbReference type="PANTHER" id="PTHR47723">
    <property type="entry name" value="OS05G0353850 PROTEIN"/>
    <property type="match status" value="1"/>
</dbReference>
<organism evidence="2 3">
    <name type="scientific">Quercus suber</name>
    <name type="common">Cork oak</name>
    <dbReference type="NCBI Taxonomy" id="58331"/>
    <lineage>
        <taxon>Eukaryota</taxon>
        <taxon>Viridiplantae</taxon>
        <taxon>Streptophyta</taxon>
        <taxon>Embryophyta</taxon>
        <taxon>Tracheophyta</taxon>
        <taxon>Spermatophyta</taxon>
        <taxon>Magnoliopsida</taxon>
        <taxon>eudicotyledons</taxon>
        <taxon>Gunneridae</taxon>
        <taxon>Pentapetalae</taxon>
        <taxon>rosids</taxon>
        <taxon>fabids</taxon>
        <taxon>Fagales</taxon>
        <taxon>Fagaceae</taxon>
        <taxon>Quercus</taxon>
    </lineage>
</organism>
<keyword evidence="3" id="KW-1185">Reference proteome</keyword>
<evidence type="ECO:0000259" key="1">
    <source>
        <dbReference type="Pfam" id="PF13456"/>
    </source>
</evidence>
<dbReference type="AlphaFoldDB" id="A0AAW0IQ23"/>
<protein>
    <recommendedName>
        <fullName evidence="1">RNase H type-1 domain-containing protein</fullName>
    </recommendedName>
</protein>
<dbReference type="GO" id="GO:0003676">
    <property type="term" value="F:nucleic acid binding"/>
    <property type="evidence" value="ECO:0007669"/>
    <property type="project" value="InterPro"/>
</dbReference>
<dbReference type="InterPro" id="IPR036397">
    <property type="entry name" value="RNaseH_sf"/>
</dbReference>
<dbReference type="InterPro" id="IPR002156">
    <property type="entry name" value="RNaseH_domain"/>
</dbReference>
<dbReference type="EMBL" id="PKMF04000947">
    <property type="protein sequence ID" value="KAK7816281.1"/>
    <property type="molecule type" value="Genomic_DNA"/>
</dbReference>
<evidence type="ECO:0000313" key="3">
    <source>
        <dbReference type="Proteomes" id="UP000237347"/>
    </source>
</evidence>
<gene>
    <name evidence="2" type="ORF">CFP56_044172</name>
</gene>
<proteinExistence type="predicted"/>
<dbReference type="InterPro" id="IPR044730">
    <property type="entry name" value="RNase_H-like_dom_plant"/>
</dbReference>
<name>A0AAW0IQ23_QUESU</name>
<dbReference type="PANTHER" id="PTHR47723:SF19">
    <property type="entry name" value="POLYNUCLEOTIDYL TRANSFERASE, RIBONUCLEASE H-LIKE SUPERFAMILY PROTEIN"/>
    <property type="match status" value="1"/>
</dbReference>
<dbReference type="InterPro" id="IPR053151">
    <property type="entry name" value="RNase_H-like"/>
</dbReference>